<dbReference type="EMBL" id="MBFT01001101">
    <property type="protein sequence ID" value="PVU85315.1"/>
    <property type="molecule type" value="Genomic_DNA"/>
</dbReference>
<dbReference type="SUPFAM" id="SSF50630">
    <property type="entry name" value="Acid proteases"/>
    <property type="match status" value="1"/>
</dbReference>
<keyword evidence="6" id="KW-1185">Reference proteome</keyword>
<dbReference type="Pfam" id="PF00026">
    <property type="entry name" value="Asp"/>
    <property type="match status" value="1"/>
</dbReference>
<feature type="domain" description="Peptidase A1" evidence="3">
    <location>
        <begin position="64"/>
        <end position="362"/>
    </location>
</feature>
<dbReference type="AlphaFoldDB" id="A0A2T9XZ27"/>
<reference evidence="5 6" key="1">
    <citation type="journal article" date="2018" name="MBio">
        <title>Comparative Genomics Reveals the Core Gene Toolbox for the Fungus-Insect Symbiosis.</title>
        <authorList>
            <person name="Wang Y."/>
            <person name="Stata M."/>
            <person name="Wang W."/>
            <person name="Stajich J.E."/>
            <person name="White M.M."/>
            <person name="Moncalvo J.M."/>
        </authorList>
    </citation>
    <scope>NUCLEOTIDE SEQUENCE [LARGE SCALE GENOMIC DNA]</scope>
    <source>
        <strain evidence="5 6">AUS-77-4</strain>
    </source>
</reference>
<dbReference type="Gene3D" id="2.40.70.10">
    <property type="entry name" value="Acid Proteases"/>
    <property type="match status" value="2"/>
</dbReference>
<evidence type="ECO:0000256" key="2">
    <source>
        <dbReference type="SAM" id="SignalP"/>
    </source>
</evidence>
<evidence type="ECO:0000256" key="1">
    <source>
        <dbReference type="ARBA" id="ARBA00007447"/>
    </source>
</evidence>
<gene>
    <name evidence="5" type="ORF">BB559_007093</name>
    <name evidence="4" type="ORF">BB559_007586</name>
</gene>
<comment type="similarity">
    <text evidence="1">Belongs to the peptidase A1 family.</text>
</comment>
<dbReference type="InterPro" id="IPR034164">
    <property type="entry name" value="Pepsin-like_dom"/>
</dbReference>
<dbReference type="InterPro" id="IPR001461">
    <property type="entry name" value="Aspartic_peptidase_A1"/>
</dbReference>
<feature type="signal peptide" evidence="2">
    <location>
        <begin position="1"/>
        <end position="21"/>
    </location>
</feature>
<dbReference type="Proteomes" id="UP000245699">
    <property type="component" value="Unassembled WGS sequence"/>
</dbReference>
<evidence type="ECO:0000313" key="5">
    <source>
        <dbReference type="EMBL" id="PVU85315.1"/>
    </source>
</evidence>
<comment type="caution">
    <text evidence="5">The sequence shown here is derived from an EMBL/GenBank/DDBJ whole genome shotgun (WGS) entry which is preliminary data.</text>
</comment>
<evidence type="ECO:0000313" key="4">
    <source>
        <dbReference type="EMBL" id="PVU84533.1"/>
    </source>
</evidence>
<keyword evidence="2" id="KW-0732">Signal</keyword>
<sequence length="363" mass="41454">MIFKTLPLAAFAFQFMNLGIAVPNQSVAIPVKNFKNYELSKRTDNENQENLRVDIDMIKGHNGYYVELGVGSPQQNLRFQIDTESYIQLITSDNCDSCFHDPENRRMFTGIDTESYTDSDFFKFNGFGISFGGYLPTEPLCLKKGTSEDIEFAALNTTSKTIESVVGYDGVIGIGYPMRYAFQENINFRNFFIEKFLKNDRIISINLKPGVEKISLGYQNKEKTSKRTIWVNQIEGNTFKFSTPNVKIGVTGFQHTKRVIVNPLYQKIYLQRDQVSIIDSYITNSQNCMNINTLPTITFTLVGRDLTLEPKDYISFNNGVCESSIEEIDSSKFGRNLIILGQNFLKKYVVTFDYDYGKIGFTE</sequence>
<feature type="chain" id="PRO_5033327916" description="Peptidase A1 domain-containing protein" evidence="2">
    <location>
        <begin position="22"/>
        <end position="363"/>
    </location>
</feature>
<dbReference type="EMBL" id="MBFT01001289">
    <property type="protein sequence ID" value="PVU84533.1"/>
    <property type="molecule type" value="Genomic_DNA"/>
</dbReference>
<proteinExistence type="inferred from homology"/>
<dbReference type="PANTHER" id="PTHR47966">
    <property type="entry name" value="BETA-SITE APP-CLEAVING ENZYME, ISOFORM A-RELATED"/>
    <property type="match status" value="1"/>
</dbReference>
<dbReference type="OrthoDB" id="771136at2759"/>
<dbReference type="PANTHER" id="PTHR47966:SF69">
    <property type="entry name" value="PEPTIDASE A1 DOMAIN-CONTAINING PROTEIN"/>
    <property type="match status" value="1"/>
</dbReference>
<evidence type="ECO:0000259" key="3">
    <source>
        <dbReference type="PROSITE" id="PS51767"/>
    </source>
</evidence>
<dbReference type="PROSITE" id="PS51767">
    <property type="entry name" value="PEPTIDASE_A1"/>
    <property type="match status" value="1"/>
</dbReference>
<dbReference type="GO" id="GO:0006508">
    <property type="term" value="P:proteolysis"/>
    <property type="evidence" value="ECO:0007669"/>
    <property type="project" value="InterPro"/>
</dbReference>
<dbReference type="CDD" id="cd05471">
    <property type="entry name" value="pepsin_like"/>
    <property type="match status" value="1"/>
</dbReference>
<organism evidence="5 6">
    <name type="scientific">Furculomyces boomerangus</name>
    <dbReference type="NCBI Taxonomy" id="61424"/>
    <lineage>
        <taxon>Eukaryota</taxon>
        <taxon>Fungi</taxon>
        <taxon>Fungi incertae sedis</taxon>
        <taxon>Zoopagomycota</taxon>
        <taxon>Kickxellomycotina</taxon>
        <taxon>Harpellomycetes</taxon>
        <taxon>Harpellales</taxon>
        <taxon>Harpellaceae</taxon>
        <taxon>Furculomyces</taxon>
    </lineage>
</organism>
<protein>
    <recommendedName>
        <fullName evidence="3">Peptidase A1 domain-containing protein</fullName>
    </recommendedName>
</protein>
<dbReference type="STRING" id="61424.A0A2T9XZ27"/>
<evidence type="ECO:0000313" key="6">
    <source>
        <dbReference type="Proteomes" id="UP000245699"/>
    </source>
</evidence>
<dbReference type="InterPro" id="IPR033121">
    <property type="entry name" value="PEPTIDASE_A1"/>
</dbReference>
<accession>A0A2T9XZ27</accession>
<dbReference type="GO" id="GO:0004190">
    <property type="term" value="F:aspartic-type endopeptidase activity"/>
    <property type="evidence" value="ECO:0007669"/>
    <property type="project" value="InterPro"/>
</dbReference>
<dbReference type="InterPro" id="IPR021109">
    <property type="entry name" value="Peptidase_aspartic_dom_sf"/>
</dbReference>
<name>A0A2T9XZ27_9FUNG</name>